<evidence type="ECO:0000256" key="1">
    <source>
        <dbReference type="ARBA" id="ARBA00004651"/>
    </source>
</evidence>
<evidence type="ECO:0000256" key="2">
    <source>
        <dbReference type="ARBA" id="ARBA00022475"/>
    </source>
</evidence>
<keyword evidence="4 6" id="KW-1133">Transmembrane helix</keyword>
<keyword evidence="5 6" id="KW-0472">Membrane</keyword>
<organism evidence="8 9">
    <name type="scientific">Halobacillus seohaensis</name>
    <dbReference type="NCBI Taxonomy" id="447421"/>
    <lineage>
        <taxon>Bacteria</taxon>
        <taxon>Bacillati</taxon>
        <taxon>Bacillota</taxon>
        <taxon>Bacilli</taxon>
        <taxon>Bacillales</taxon>
        <taxon>Bacillaceae</taxon>
        <taxon>Halobacillus</taxon>
    </lineage>
</organism>
<protein>
    <submittedName>
        <fullName evidence="8">RDD family protein</fullName>
    </submittedName>
</protein>
<keyword evidence="2" id="KW-1003">Cell membrane</keyword>
<feature type="transmembrane region" description="Helical" evidence="6">
    <location>
        <begin position="89"/>
        <end position="112"/>
    </location>
</feature>
<evidence type="ECO:0000256" key="3">
    <source>
        <dbReference type="ARBA" id="ARBA00022692"/>
    </source>
</evidence>
<sequence length="136" mass="14951">MERTVGFWKRLGANLLDSLIIILPLSLLGMLLFGMDFDHPAFNLLGFLYTLILPVLWHGYLVGKRLIGIRIVKIDGSDVGLGTMLMRQVVAGVAYMATLGIGIIVSAFMVGLRDDNRSIHDFIASTYVTEAKPGEL</sequence>
<keyword evidence="3 6" id="KW-0812">Transmembrane</keyword>
<feature type="transmembrane region" description="Helical" evidence="6">
    <location>
        <begin position="41"/>
        <end position="63"/>
    </location>
</feature>
<dbReference type="Proteomes" id="UP001596410">
    <property type="component" value="Unassembled WGS sequence"/>
</dbReference>
<accession>A0ABW2EPT9</accession>
<dbReference type="EMBL" id="JBHSZV010000034">
    <property type="protein sequence ID" value="MFC7062891.1"/>
    <property type="molecule type" value="Genomic_DNA"/>
</dbReference>
<proteinExistence type="predicted"/>
<dbReference type="InterPro" id="IPR010432">
    <property type="entry name" value="RDD"/>
</dbReference>
<feature type="domain" description="RDD" evidence="7">
    <location>
        <begin position="5"/>
        <end position="124"/>
    </location>
</feature>
<feature type="transmembrane region" description="Helical" evidence="6">
    <location>
        <begin position="12"/>
        <end position="35"/>
    </location>
</feature>
<keyword evidence="9" id="KW-1185">Reference proteome</keyword>
<gene>
    <name evidence="8" type="ORF">ACFQIC_13690</name>
</gene>
<dbReference type="PANTHER" id="PTHR36115:SF9">
    <property type="entry name" value="LMO1584 PROTEIN"/>
    <property type="match status" value="1"/>
</dbReference>
<dbReference type="RefSeq" id="WP_204709227.1">
    <property type="nucleotide sequence ID" value="NZ_JBHSZV010000034.1"/>
</dbReference>
<dbReference type="Pfam" id="PF06271">
    <property type="entry name" value="RDD"/>
    <property type="match status" value="1"/>
</dbReference>
<reference evidence="9" key="1">
    <citation type="journal article" date="2019" name="Int. J. Syst. Evol. Microbiol.">
        <title>The Global Catalogue of Microorganisms (GCM) 10K type strain sequencing project: providing services to taxonomists for standard genome sequencing and annotation.</title>
        <authorList>
            <consortium name="The Broad Institute Genomics Platform"/>
            <consortium name="The Broad Institute Genome Sequencing Center for Infectious Disease"/>
            <person name="Wu L."/>
            <person name="Ma J."/>
        </authorList>
    </citation>
    <scope>NUCLEOTIDE SEQUENCE [LARGE SCALE GENOMIC DNA]</scope>
    <source>
        <strain evidence="9">CGMCC 4.1621</strain>
    </source>
</reference>
<comment type="subcellular location">
    <subcellularLocation>
        <location evidence="1">Cell membrane</location>
        <topology evidence="1">Multi-pass membrane protein</topology>
    </subcellularLocation>
</comment>
<evidence type="ECO:0000313" key="9">
    <source>
        <dbReference type="Proteomes" id="UP001596410"/>
    </source>
</evidence>
<evidence type="ECO:0000256" key="5">
    <source>
        <dbReference type="ARBA" id="ARBA00023136"/>
    </source>
</evidence>
<dbReference type="PANTHER" id="PTHR36115">
    <property type="entry name" value="PROLINE-RICH ANTIGEN HOMOLOG-RELATED"/>
    <property type="match status" value="1"/>
</dbReference>
<name>A0ABW2EPT9_9BACI</name>
<comment type="caution">
    <text evidence="8">The sequence shown here is derived from an EMBL/GenBank/DDBJ whole genome shotgun (WGS) entry which is preliminary data.</text>
</comment>
<evidence type="ECO:0000256" key="6">
    <source>
        <dbReference type="SAM" id="Phobius"/>
    </source>
</evidence>
<evidence type="ECO:0000256" key="4">
    <source>
        <dbReference type="ARBA" id="ARBA00022989"/>
    </source>
</evidence>
<dbReference type="InterPro" id="IPR051791">
    <property type="entry name" value="Pra-immunoreactive"/>
</dbReference>
<evidence type="ECO:0000313" key="8">
    <source>
        <dbReference type="EMBL" id="MFC7062891.1"/>
    </source>
</evidence>
<evidence type="ECO:0000259" key="7">
    <source>
        <dbReference type="Pfam" id="PF06271"/>
    </source>
</evidence>